<comment type="function">
    <text evidence="2">Electron transfer subunit of the terminal reductase during anaerobic growth on various sulfoxide and N-oxide compounds.</text>
</comment>
<dbReference type="InterPro" id="IPR017900">
    <property type="entry name" value="4Fe4S_Fe_S_CS"/>
</dbReference>
<feature type="domain" description="4Fe-4S ferredoxin-type" evidence="10">
    <location>
        <begin position="81"/>
        <end position="110"/>
    </location>
</feature>
<evidence type="ECO:0000256" key="1">
    <source>
        <dbReference type="ARBA" id="ARBA00001966"/>
    </source>
</evidence>
<dbReference type="PANTHER" id="PTHR43177">
    <property type="entry name" value="PROTEIN NRFC"/>
    <property type="match status" value="1"/>
</dbReference>
<evidence type="ECO:0000256" key="4">
    <source>
        <dbReference type="ARBA" id="ARBA00022485"/>
    </source>
</evidence>
<dbReference type="Pfam" id="PF13247">
    <property type="entry name" value="Fer4_11"/>
    <property type="match status" value="1"/>
</dbReference>
<keyword evidence="9" id="KW-0411">Iron-sulfur</keyword>
<evidence type="ECO:0000256" key="9">
    <source>
        <dbReference type="ARBA" id="ARBA00023014"/>
    </source>
</evidence>
<dbReference type="GO" id="GO:0051539">
    <property type="term" value="F:4 iron, 4 sulfur cluster binding"/>
    <property type="evidence" value="ECO:0007669"/>
    <property type="project" value="UniProtKB-KW"/>
</dbReference>
<keyword evidence="3" id="KW-0813">Transport</keyword>
<evidence type="ECO:0000259" key="10">
    <source>
        <dbReference type="PROSITE" id="PS51379"/>
    </source>
</evidence>
<gene>
    <name evidence="11" type="ORF">MTY_2516</name>
</gene>
<feature type="domain" description="4Fe-4S ferredoxin-type" evidence="10">
    <location>
        <begin position="47"/>
        <end position="80"/>
    </location>
</feature>
<dbReference type="GeneID" id="45617430"/>
<keyword evidence="7" id="KW-0249">Electron transport</keyword>
<dbReference type="SUPFAM" id="SSF54862">
    <property type="entry name" value="4Fe-4S ferredoxins"/>
    <property type="match status" value="1"/>
</dbReference>
<proteinExistence type="predicted"/>
<evidence type="ECO:0000256" key="7">
    <source>
        <dbReference type="ARBA" id="ARBA00022982"/>
    </source>
</evidence>
<keyword evidence="6" id="KW-0677">Repeat</keyword>
<dbReference type="NCBIfam" id="TIGR02951">
    <property type="entry name" value="DMSO_dmsB"/>
    <property type="match status" value="1"/>
</dbReference>
<organism evidence="11">
    <name type="scientific">Moorella thermoacetica Y72</name>
    <dbReference type="NCBI Taxonomy" id="1325331"/>
    <lineage>
        <taxon>Bacteria</taxon>
        <taxon>Bacillati</taxon>
        <taxon>Bacillota</taxon>
        <taxon>Clostridia</taxon>
        <taxon>Neomoorellales</taxon>
        <taxon>Neomoorellaceae</taxon>
        <taxon>Neomoorella</taxon>
    </lineage>
</organism>
<evidence type="ECO:0000256" key="2">
    <source>
        <dbReference type="ARBA" id="ARBA00003584"/>
    </source>
</evidence>
<keyword evidence="5" id="KW-0479">Metal-binding</keyword>
<dbReference type="PANTHER" id="PTHR43177:SF5">
    <property type="entry name" value="ANAEROBIC DIMETHYL SULFOXIDE REDUCTASE CHAIN B-RELATED"/>
    <property type="match status" value="1"/>
</dbReference>
<evidence type="ECO:0000256" key="6">
    <source>
        <dbReference type="ARBA" id="ARBA00022737"/>
    </source>
</evidence>
<accession>A0A0S6UDK8</accession>
<name>A0A0S6UDK8_NEOTH</name>
<dbReference type="RefSeq" id="WP_011392901.1">
    <property type="nucleotide sequence ID" value="NZ_DF238840.1"/>
</dbReference>
<dbReference type="InterPro" id="IPR014297">
    <property type="entry name" value="DMSO_DmsB"/>
</dbReference>
<evidence type="ECO:0000256" key="3">
    <source>
        <dbReference type="ARBA" id="ARBA00022448"/>
    </source>
</evidence>
<dbReference type="InterPro" id="IPR017896">
    <property type="entry name" value="4Fe4S_Fe-S-bd"/>
</dbReference>
<keyword evidence="8" id="KW-0408">Iron</keyword>
<comment type="cofactor">
    <cofactor evidence="1">
        <name>[4Fe-4S] cluster</name>
        <dbReference type="ChEBI" id="CHEBI:49883"/>
    </cofactor>
</comment>
<dbReference type="InterPro" id="IPR050954">
    <property type="entry name" value="ET_IronSulfur_Cluster-Binding"/>
</dbReference>
<dbReference type="Proteomes" id="UP000063718">
    <property type="component" value="Unassembled WGS sequence"/>
</dbReference>
<evidence type="ECO:0000256" key="5">
    <source>
        <dbReference type="ARBA" id="ARBA00022723"/>
    </source>
</evidence>
<dbReference type="PROSITE" id="PS00198">
    <property type="entry name" value="4FE4S_FER_1"/>
    <property type="match status" value="1"/>
</dbReference>
<dbReference type="PROSITE" id="PS51379">
    <property type="entry name" value="4FE4S_FER_2"/>
    <property type="match status" value="3"/>
</dbReference>
<evidence type="ECO:0000256" key="8">
    <source>
        <dbReference type="ARBA" id="ARBA00023004"/>
    </source>
</evidence>
<dbReference type="Gene3D" id="3.30.70.20">
    <property type="match status" value="2"/>
</dbReference>
<keyword evidence="4" id="KW-0004">4Fe-4S</keyword>
<dbReference type="AlphaFoldDB" id="A0A0S6UDK8"/>
<reference evidence="11" key="1">
    <citation type="journal article" date="2014" name="Gene">
        <title>Genome-guided analysis of transformation efficiency and carbon dioxide assimilation by Moorella thermoacetica Y72.</title>
        <authorList>
            <person name="Tsukahara K."/>
            <person name="Kita A."/>
            <person name="Nakashimada Y."/>
            <person name="Hoshino T."/>
            <person name="Murakami K."/>
        </authorList>
    </citation>
    <scope>NUCLEOTIDE SEQUENCE [LARGE SCALE GENOMIC DNA]</scope>
    <source>
        <strain evidence="11">Y72</strain>
    </source>
</reference>
<dbReference type="EMBL" id="DF238840">
    <property type="protein sequence ID" value="GAF27175.1"/>
    <property type="molecule type" value="Genomic_DNA"/>
</dbReference>
<evidence type="ECO:0000313" key="11">
    <source>
        <dbReference type="EMBL" id="GAF27175.1"/>
    </source>
</evidence>
<dbReference type="CDD" id="cd16371">
    <property type="entry name" value="DMSOR_beta_like"/>
    <property type="match status" value="1"/>
</dbReference>
<dbReference type="GO" id="GO:0046872">
    <property type="term" value="F:metal ion binding"/>
    <property type="evidence" value="ECO:0007669"/>
    <property type="project" value="UniProtKB-KW"/>
</dbReference>
<protein>
    <submittedName>
        <fullName evidence="11">Fe-S-cluster-containing hydrogenase components 1</fullName>
    </submittedName>
</protein>
<sequence length="182" mass="20104">MAQLGFYYDMTACIGCKTCQVACKDKNNLEVGVLFRRVYTVEGGKFPHPWFYHISLGCNHCAQAPCVRNCPTGALYKREDGIVMQDRNKCIGCRYCVWSCPYGAPQYIASEGKVGKCNLCADLIDRGEQPACVAACMMRALDFGDIEELRRKYGGTADVKGLPDASITHPSITIQPADEARK</sequence>
<feature type="domain" description="4Fe-4S ferredoxin-type" evidence="10">
    <location>
        <begin position="4"/>
        <end position="34"/>
    </location>
</feature>